<comment type="caution">
    <text evidence="4">The sequence shown here is derived from an EMBL/GenBank/DDBJ whole genome shotgun (WGS) entry which is preliminary data.</text>
</comment>
<sequence length="162" mass="18410">MSLYQGSPKHLAWHETMELHELVAFQSVNLVAFKQKLPTIKDPVLCSLYKETICMLEQNLQELLKFYPLAPTMNRSHMPDMTAFDAASLLGFAKTAVRNYSIAITETATPILRETFQKQLICAIDLHAIIFNFMCSKGYYPAYNLEQLLCNDVNMATAALRL</sequence>
<comment type="similarity">
    <text evidence="3">Belongs to the CotF family.</text>
</comment>
<keyword evidence="4" id="KW-0946">Virion</keyword>
<proteinExistence type="inferred from homology"/>
<dbReference type="EMBL" id="BOSL01000028">
    <property type="protein sequence ID" value="GIP56039.1"/>
    <property type="molecule type" value="Genomic_DNA"/>
</dbReference>
<evidence type="ECO:0000256" key="1">
    <source>
        <dbReference type="ARBA" id="ARBA00022969"/>
    </source>
</evidence>
<dbReference type="InterPro" id="IPR012851">
    <property type="entry name" value="Spore_coat_CotF-like"/>
</dbReference>
<name>A0ABQ4MJ68_9BACL</name>
<accession>A0ABQ4MJ68</accession>
<dbReference type="Pfam" id="PF07875">
    <property type="entry name" value="Coat_F"/>
    <property type="match status" value="1"/>
</dbReference>
<protein>
    <submittedName>
        <fullName evidence="4">Spore coat protein</fullName>
    </submittedName>
</protein>
<evidence type="ECO:0000313" key="5">
    <source>
        <dbReference type="Proteomes" id="UP000679992"/>
    </source>
</evidence>
<keyword evidence="4" id="KW-0167">Capsid protein</keyword>
<gene>
    <name evidence="4" type="primary">cotF</name>
    <name evidence="4" type="ORF">J42TS3_50740</name>
</gene>
<dbReference type="PANTHER" id="PTHR39183:SF1">
    <property type="entry name" value="SPORE COAT PROTEIN F-LIKE PROTEIN YHCQ"/>
    <property type="match status" value="1"/>
</dbReference>
<organism evidence="4 5">
    <name type="scientific">Paenibacillus vini</name>
    <dbReference type="NCBI Taxonomy" id="1476024"/>
    <lineage>
        <taxon>Bacteria</taxon>
        <taxon>Bacillati</taxon>
        <taxon>Bacillota</taxon>
        <taxon>Bacilli</taxon>
        <taxon>Bacillales</taxon>
        <taxon>Paenibacillaceae</taxon>
        <taxon>Paenibacillus</taxon>
    </lineage>
</organism>
<dbReference type="Proteomes" id="UP000679992">
    <property type="component" value="Unassembled WGS sequence"/>
</dbReference>
<dbReference type="InterPro" id="IPR012347">
    <property type="entry name" value="Ferritin-like"/>
</dbReference>
<dbReference type="PANTHER" id="PTHR39183">
    <property type="entry name" value="SPORE COAT PROTEIN F-LIKE PROTEIN YHCQ"/>
    <property type="match status" value="1"/>
</dbReference>
<dbReference type="Gene3D" id="1.20.1260.10">
    <property type="match status" value="1"/>
</dbReference>
<keyword evidence="5" id="KW-1185">Reference proteome</keyword>
<keyword evidence="1" id="KW-0749">Sporulation</keyword>
<comment type="subcellular location">
    <subcellularLocation>
        <location evidence="2">Spore coat</location>
    </subcellularLocation>
</comment>
<evidence type="ECO:0000256" key="2">
    <source>
        <dbReference type="ARBA" id="ARBA00024325"/>
    </source>
</evidence>
<evidence type="ECO:0000313" key="4">
    <source>
        <dbReference type="EMBL" id="GIP56039.1"/>
    </source>
</evidence>
<evidence type="ECO:0000256" key="3">
    <source>
        <dbReference type="ARBA" id="ARBA00024344"/>
    </source>
</evidence>
<reference evidence="4 5" key="1">
    <citation type="submission" date="2021-03" db="EMBL/GenBank/DDBJ databases">
        <title>Antimicrobial resistance genes in bacteria isolated from Japanese honey, and their potential for conferring macrolide and lincosamide resistance in the American foulbrood pathogen Paenibacillus larvae.</title>
        <authorList>
            <person name="Okamoto M."/>
            <person name="Kumagai M."/>
            <person name="Kanamori H."/>
            <person name="Takamatsu D."/>
        </authorList>
    </citation>
    <scope>NUCLEOTIDE SEQUENCE [LARGE SCALE GENOMIC DNA]</scope>
    <source>
        <strain evidence="4 5">J42TS3</strain>
    </source>
</reference>